<organism evidence="1 2">
    <name type="scientific">Colletotrichum limetticola</name>
    <dbReference type="NCBI Taxonomy" id="1209924"/>
    <lineage>
        <taxon>Eukaryota</taxon>
        <taxon>Fungi</taxon>
        <taxon>Dikarya</taxon>
        <taxon>Ascomycota</taxon>
        <taxon>Pezizomycotina</taxon>
        <taxon>Sordariomycetes</taxon>
        <taxon>Hypocreomycetidae</taxon>
        <taxon>Glomerellales</taxon>
        <taxon>Glomerellaceae</taxon>
        <taxon>Colletotrichum</taxon>
        <taxon>Colletotrichum acutatum species complex</taxon>
    </lineage>
</organism>
<dbReference type="Pfam" id="PF10294">
    <property type="entry name" value="Methyltransf_16"/>
    <property type="match status" value="1"/>
</dbReference>
<gene>
    <name evidence="1" type="ORF">CLIM01_02433</name>
</gene>
<protein>
    <recommendedName>
        <fullName evidence="3">Rapid response to glucose protein 1</fullName>
    </recommendedName>
</protein>
<sequence>MILEPKDFPQMWQKPSSDDLLSTLKQLELSPPVWSHKRRRSDIIHEQEATAYFRREVTMYLSSIIKSGLSWIEDDDKKEEVWSEASRRMTERCGRTGTTAQPLMPHVAMGEITRRWPFREEDLTPTFELIIREPPLTGDSLGLKTWGSSYVLAKHLPSIGSTALFRLFDESLGEPRPSILELGSGTGLLGLAAAALWKAHVILSDLPDIMSNLCHNVEANRATVEKLGGSLNAGALTWGGSGDEEIDQDLFGKRNQFKVVLAADPLYDDCHPGLLAGAFSEQLSIADDARAVVMVPLRDETTKKLLKAFRDAMGSQENPLLCIEEGTLDGQDDWGEDKEGTDVTCWWGIFARKQQI</sequence>
<evidence type="ECO:0008006" key="3">
    <source>
        <dbReference type="Google" id="ProtNLM"/>
    </source>
</evidence>
<keyword evidence="2" id="KW-1185">Reference proteome</keyword>
<dbReference type="InterPro" id="IPR019410">
    <property type="entry name" value="Methyltransf_16"/>
</dbReference>
<dbReference type="Gene3D" id="3.40.50.150">
    <property type="entry name" value="Vaccinia Virus protein VP39"/>
    <property type="match status" value="1"/>
</dbReference>
<name>A0ABQ9Q8V5_9PEZI</name>
<dbReference type="PANTHER" id="PTHR14614">
    <property type="entry name" value="HEPATOCELLULAR CARCINOMA-ASSOCIATED ANTIGEN"/>
    <property type="match status" value="1"/>
</dbReference>
<comment type="caution">
    <text evidence="1">The sequence shown here is derived from an EMBL/GenBank/DDBJ whole genome shotgun (WGS) entry which is preliminary data.</text>
</comment>
<dbReference type="EMBL" id="JARUPT010000045">
    <property type="protein sequence ID" value="KAK0380208.1"/>
    <property type="molecule type" value="Genomic_DNA"/>
</dbReference>
<dbReference type="PANTHER" id="PTHR14614:SF156">
    <property type="entry name" value="PROTEIN-LYSINE N-METHYLTRANSFERASE EFM2"/>
    <property type="match status" value="1"/>
</dbReference>
<evidence type="ECO:0000313" key="2">
    <source>
        <dbReference type="Proteomes" id="UP001169217"/>
    </source>
</evidence>
<dbReference type="Proteomes" id="UP001169217">
    <property type="component" value="Unassembled WGS sequence"/>
</dbReference>
<evidence type="ECO:0000313" key="1">
    <source>
        <dbReference type="EMBL" id="KAK0380208.1"/>
    </source>
</evidence>
<dbReference type="SUPFAM" id="SSF53335">
    <property type="entry name" value="S-adenosyl-L-methionine-dependent methyltransferases"/>
    <property type="match status" value="1"/>
</dbReference>
<reference evidence="1" key="1">
    <citation type="submission" date="2023-04" db="EMBL/GenBank/DDBJ databases">
        <title>Colletotrichum limetticola genome sequence.</title>
        <authorList>
            <person name="Baroncelli R."/>
        </authorList>
    </citation>
    <scope>NUCLEOTIDE SEQUENCE</scope>
    <source>
        <strain evidence="1">KLA-Anderson</strain>
    </source>
</reference>
<accession>A0ABQ9Q8V5</accession>
<dbReference type="InterPro" id="IPR029063">
    <property type="entry name" value="SAM-dependent_MTases_sf"/>
</dbReference>
<proteinExistence type="predicted"/>